<reference evidence="1" key="1">
    <citation type="journal article" date="2015" name="Nature">
        <title>Complex archaea that bridge the gap between prokaryotes and eukaryotes.</title>
        <authorList>
            <person name="Spang A."/>
            <person name="Saw J.H."/>
            <person name="Jorgensen S.L."/>
            <person name="Zaremba-Niedzwiedzka K."/>
            <person name="Martijn J."/>
            <person name="Lind A.E."/>
            <person name="van Eijk R."/>
            <person name="Schleper C."/>
            <person name="Guy L."/>
            <person name="Ettema T.J."/>
        </authorList>
    </citation>
    <scope>NUCLEOTIDE SEQUENCE</scope>
</reference>
<comment type="caution">
    <text evidence="1">The sequence shown here is derived from an EMBL/GenBank/DDBJ whole genome shotgun (WGS) entry which is preliminary data.</text>
</comment>
<protein>
    <submittedName>
        <fullName evidence="1">Uncharacterized protein</fullName>
    </submittedName>
</protein>
<sequence length="65" mass="7383">MHLKLGERIGNFTGEAYKVIYVKFSDGNSKFGPDGVYLQIPCNIYEALHDPEAVLEKIVDIFESY</sequence>
<evidence type="ECO:0000313" key="1">
    <source>
        <dbReference type="EMBL" id="KKM66151.1"/>
    </source>
</evidence>
<name>A0A0F9JUI5_9ZZZZ</name>
<dbReference type="AlphaFoldDB" id="A0A0F9JUI5"/>
<proteinExistence type="predicted"/>
<dbReference type="EMBL" id="LAZR01010591">
    <property type="protein sequence ID" value="KKM66151.1"/>
    <property type="molecule type" value="Genomic_DNA"/>
</dbReference>
<organism evidence="1">
    <name type="scientific">marine sediment metagenome</name>
    <dbReference type="NCBI Taxonomy" id="412755"/>
    <lineage>
        <taxon>unclassified sequences</taxon>
        <taxon>metagenomes</taxon>
        <taxon>ecological metagenomes</taxon>
    </lineage>
</organism>
<gene>
    <name evidence="1" type="ORF">LCGC14_1484140</name>
</gene>
<accession>A0A0F9JUI5</accession>